<protein>
    <submittedName>
        <fullName evidence="1">Uncharacterized protein</fullName>
    </submittedName>
</protein>
<proteinExistence type="predicted"/>
<comment type="caution">
    <text evidence="1">The sequence shown here is derived from an EMBL/GenBank/DDBJ whole genome shotgun (WGS) entry which is preliminary data.</text>
</comment>
<keyword evidence="2" id="KW-1185">Reference proteome</keyword>
<name>A0A200Q9E3_MACCD</name>
<dbReference type="AlphaFoldDB" id="A0A200Q9E3"/>
<reference evidence="1 2" key="1">
    <citation type="journal article" date="2017" name="Mol. Plant">
        <title>The Genome of Medicinal Plant Macleaya cordata Provides New Insights into Benzylisoquinoline Alkaloids Metabolism.</title>
        <authorList>
            <person name="Liu X."/>
            <person name="Liu Y."/>
            <person name="Huang P."/>
            <person name="Ma Y."/>
            <person name="Qing Z."/>
            <person name="Tang Q."/>
            <person name="Cao H."/>
            <person name="Cheng P."/>
            <person name="Zheng Y."/>
            <person name="Yuan Z."/>
            <person name="Zhou Y."/>
            <person name="Liu J."/>
            <person name="Tang Z."/>
            <person name="Zhuo Y."/>
            <person name="Zhang Y."/>
            <person name="Yu L."/>
            <person name="Huang J."/>
            <person name="Yang P."/>
            <person name="Peng Q."/>
            <person name="Zhang J."/>
            <person name="Jiang W."/>
            <person name="Zhang Z."/>
            <person name="Lin K."/>
            <person name="Ro D.K."/>
            <person name="Chen X."/>
            <person name="Xiong X."/>
            <person name="Shang Y."/>
            <person name="Huang S."/>
            <person name="Zeng J."/>
        </authorList>
    </citation>
    <scope>NUCLEOTIDE SEQUENCE [LARGE SCALE GENOMIC DNA]</scope>
    <source>
        <strain evidence="2">cv. BLH2017</strain>
        <tissue evidence="1">Root</tissue>
    </source>
</reference>
<dbReference type="Proteomes" id="UP000195402">
    <property type="component" value="Unassembled WGS sequence"/>
</dbReference>
<sequence>MLHVFTSGGIATTSTSTLQICTSYLAPPTTAKLALDRAQGLHTLSLLLELSGPLTTRQNHMEIPTFSNNMVFMV</sequence>
<accession>A0A200Q9E3</accession>
<evidence type="ECO:0000313" key="1">
    <source>
        <dbReference type="EMBL" id="OVA07083.1"/>
    </source>
</evidence>
<dbReference type="InParanoid" id="A0A200Q9E3"/>
<evidence type="ECO:0000313" key="2">
    <source>
        <dbReference type="Proteomes" id="UP000195402"/>
    </source>
</evidence>
<dbReference type="EMBL" id="MVGT01002643">
    <property type="protein sequence ID" value="OVA07083.1"/>
    <property type="molecule type" value="Genomic_DNA"/>
</dbReference>
<gene>
    <name evidence="1" type="ORF">BVC80_8141g2</name>
</gene>
<organism evidence="1 2">
    <name type="scientific">Macleaya cordata</name>
    <name type="common">Five-seeded plume-poppy</name>
    <name type="synonym">Bocconia cordata</name>
    <dbReference type="NCBI Taxonomy" id="56857"/>
    <lineage>
        <taxon>Eukaryota</taxon>
        <taxon>Viridiplantae</taxon>
        <taxon>Streptophyta</taxon>
        <taxon>Embryophyta</taxon>
        <taxon>Tracheophyta</taxon>
        <taxon>Spermatophyta</taxon>
        <taxon>Magnoliopsida</taxon>
        <taxon>Ranunculales</taxon>
        <taxon>Papaveraceae</taxon>
        <taxon>Papaveroideae</taxon>
        <taxon>Macleaya</taxon>
    </lineage>
</organism>